<evidence type="ECO:0000313" key="1">
    <source>
        <dbReference type="EMBL" id="WQJ53769.1"/>
    </source>
</evidence>
<organism evidence="1 2">
    <name type="scientific">phage Lak_Megaphage_Sonny</name>
    <dbReference type="NCBI Taxonomy" id="3109229"/>
    <lineage>
        <taxon>Viruses</taxon>
        <taxon>Duplodnaviria</taxon>
        <taxon>Heunggongvirae</taxon>
        <taxon>Uroviricota</taxon>
        <taxon>Caudoviricetes</taxon>
        <taxon>Caudoviricetes code 15 clade</taxon>
    </lineage>
</organism>
<dbReference type="EMBL" id="OR769223">
    <property type="protein sequence ID" value="WQJ53769.1"/>
    <property type="molecule type" value="Genomic_DNA"/>
</dbReference>
<evidence type="ECO:0000313" key="2">
    <source>
        <dbReference type="Proteomes" id="UP001358193"/>
    </source>
</evidence>
<reference evidence="1 2" key="1">
    <citation type="submission" date="2023-11" db="EMBL/GenBank/DDBJ databases">
        <authorList>
            <person name="Cook R."/>
            <person name="Crisci M."/>
            <person name="Pye H."/>
            <person name="Adriaenssens E."/>
            <person name="Santini J."/>
        </authorList>
    </citation>
    <scope>NUCLEOTIDE SEQUENCE [LARGE SCALE GENOMIC DNA]</scope>
    <source>
        <strain evidence="1">Lak_Megaphage_Sonny</strain>
    </source>
</reference>
<sequence length="131" mass="15144">MKEIVEKAVNEYYSNDVEIALMVTIPKKIKWEDYLKEINAVKDGTQEMNFKVSSKPTKVSVGDKCFLCHDGYVKGWMRISSISKKAFQCTTTGKQWDEAWYVGRSGEFHPIEGFQQKGFMGYKYVNANDYL</sequence>
<name>A0ABZ0Z3I9_9CAUD</name>
<keyword evidence="2" id="KW-1185">Reference proteome</keyword>
<proteinExistence type="predicted"/>
<protein>
    <submittedName>
        <fullName evidence="1">Uncharacterized protein</fullName>
    </submittedName>
</protein>
<dbReference type="Proteomes" id="UP001358193">
    <property type="component" value="Segment"/>
</dbReference>
<accession>A0ABZ0Z3I9</accession>